<evidence type="ECO:0000313" key="2">
    <source>
        <dbReference type="Proteomes" id="UP000824247"/>
    </source>
</evidence>
<sequence length="582" mass="65786">MKFRKNKIKYMLLAGGIISISAILPITLLTSCSSSSNPYGPYTVITNNSNGNIRYNTKTGNVEFYNKNNGLNGEYENQWVDLYEIKSLYLKLSNENVKKVLAADDTQLNTLLEKYKQSDWSADITPINLEEIKKNYNNASFMYGVYTTPDQIKISNIYNYLSILSGIFNAVNSFATNMINYVLNSEFPQIYTNMSSTEKTSSIFGLAEKIETNPVAKEFVIGKSSSLGSGDSTYQLWPSGFDLNISYTQNSKINQPYPYFKAGKDGTIFDGQVQLNATNITLNYQWYKTSKNGGSYVLASDVNSKLTKEQKQMLEKCGITEITNNGFKVQISDLAFNLLPESYMYTDPIYSGIIDYVYTGLYNVIPNVEKINVSDKIDESITYPTYLEAASTKWRVIPPETKNNLYSEKSLGKKLYSDIQTSLKTLDTRFNNNDVVKLPYYSGNNQWSSNENDYVSYSIASNNLDSKDMKYVSKLFVNPYYNEDGDRYVANNKNELPKANYLSLWVLGALSQDMDSTSISNSYNELKSINSNEFSNTKNSILSKYDVTFNAGLSTYYSLIKFGTISKGEAISYNNDNQVVRQ</sequence>
<evidence type="ECO:0008006" key="3">
    <source>
        <dbReference type="Google" id="ProtNLM"/>
    </source>
</evidence>
<gene>
    <name evidence="1" type="ORF">H9897_00060</name>
</gene>
<reference evidence="1" key="2">
    <citation type="submission" date="2021-04" db="EMBL/GenBank/DDBJ databases">
        <authorList>
            <person name="Gilroy R."/>
        </authorList>
    </citation>
    <scope>NUCLEOTIDE SEQUENCE</scope>
    <source>
        <strain evidence="1">A5-1222</strain>
    </source>
</reference>
<dbReference type="AlphaFoldDB" id="A0A9E2KUZ3"/>
<comment type="caution">
    <text evidence="1">The sequence shown here is derived from an EMBL/GenBank/DDBJ whole genome shotgun (WGS) entry which is preliminary data.</text>
</comment>
<protein>
    <recommendedName>
        <fullName evidence="3">Lipoprotein</fullName>
    </recommendedName>
</protein>
<accession>A0A9E2KUZ3</accession>
<proteinExistence type="predicted"/>
<dbReference type="PROSITE" id="PS51257">
    <property type="entry name" value="PROKAR_LIPOPROTEIN"/>
    <property type="match status" value="1"/>
</dbReference>
<evidence type="ECO:0000313" key="1">
    <source>
        <dbReference type="EMBL" id="MBU3830544.1"/>
    </source>
</evidence>
<organism evidence="1 2">
    <name type="scientific">Candidatus Ureaplasma intestinipullorum</name>
    <dbReference type="NCBI Taxonomy" id="2838770"/>
    <lineage>
        <taxon>Bacteria</taxon>
        <taxon>Bacillati</taxon>
        <taxon>Mycoplasmatota</taxon>
        <taxon>Mycoplasmoidales</taxon>
        <taxon>Mycoplasmoidaceae</taxon>
        <taxon>Ureaplasma</taxon>
    </lineage>
</organism>
<name>A0A9E2KUZ3_9BACT</name>
<dbReference type="EMBL" id="JAHLFM010000001">
    <property type="protein sequence ID" value="MBU3830544.1"/>
    <property type="molecule type" value="Genomic_DNA"/>
</dbReference>
<reference evidence="1" key="1">
    <citation type="journal article" date="2021" name="PeerJ">
        <title>Extensive microbial diversity within the chicken gut microbiome revealed by metagenomics and culture.</title>
        <authorList>
            <person name="Gilroy R."/>
            <person name="Ravi A."/>
            <person name="Getino M."/>
            <person name="Pursley I."/>
            <person name="Horton D.L."/>
            <person name="Alikhan N.F."/>
            <person name="Baker D."/>
            <person name="Gharbi K."/>
            <person name="Hall N."/>
            <person name="Watson M."/>
            <person name="Adriaenssens E.M."/>
            <person name="Foster-Nyarko E."/>
            <person name="Jarju S."/>
            <person name="Secka A."/>
            <person name="Antonio M."/>
            <person name="Oren A."/>
            <person name="Chaudhuri R.R."/>
            <person name="La Ragione R."/>
            <person name="Hildebrand F."/>
            <person name="Pallen M.J."/>
        </authorList>
    </citation>
    <scope>NUCLEOTIDE SEQUENCE</scope>
    <source>
        <strain evidence="1">A5-1222</strain>
    </source>
</reference>
<dbReference type="Proteomes" id="UP000824247">
    <property type="component" value="Unassembled WGS sequence"/>
</dbReference>